<dbReference type="SUPFAM" id="SSF47384">
    <property type="entry name" value="Homodimeric domain of signal transducing histidine kinase"/>
    <property type="match status" value="1"/>
</dbReference>
<evidence type="ECO:0000256" key="2">
    <source>
        <dbReference type="ARBA" id="ARBA00004370"/>
    </source>
</evidence>
<keyword evidence="4 14" id="KW-0597">Phosphoprotein</keyword>
<dbReference type="PROSITE" id="PS50110">
    <property type="entry name" value="RESPONSE_REGULATORY"/>
    <property type="match status" value="1"/>
</dbReference>
<dbReference type="InterPro" id="IPR005467">
    <property type="entry name" value="His_kinase_dom"/>
</dbReference>
<dbReference type="InterPro" id="IPR003661">
    <property type="entry name" value="HisK_dim/P_dom"/>
</dbReference>
<feature type="compositionally biased region" description="Polar residues" evidence="15">
    <location>
        <begin position="472"/>
        <end position="482"/>
    </location>
</feature>
<dbReference type="PRINTS" id="PR00344">
    <property type="entry name" value="BCTRLSENSOR"/>
</dbReference>
<feature type="region of interest" description="Disordered" evidence="15">
    <location>
        <begin position="760"/>
        <end position="841"/>
    </location>
</feature>
<feature type="region of interest" description="Disordered" evidence="15">
    <location>
        <begin position="1141"/>
        <end position="1197"/>
    </location>
</feature>
<reference evidence="19" key="1">
    <citation type="journal article" date="2023" name="Mol. Phylogenet. Evol.">
        <title>Genome-scale phylogeny and comparative genomics of the fungal order Sordariales.</title>
        <authorList>
            <person name="Hensen N."/>
            <person name="Bonometti L."/>
            <person name="Westerberg I."/>
            <person name="Brannstrom I.O."/>
            <person name="Guillou S."/>
            <person name="Cros-Aarteil S."/>
            <person name="Calhoun S."/>
            <person name="Haridas S."/>
            <person name="Kuo A."/>
            <person name="Mondo S."/>
            <person name="Pangilinan J."/>
            <person name="Riley R."/>
            <person name="LaButti K."/>
            <person name="Andreopoulos B."/>
            <person name="Lipzen A."/>
            <person name="Chen C."/>
            <person name="Yan M."/>
            <person name="Daum C."/>
            <person name="Ng V."/>
            <person name="Clum A."/>
            <person name="Steindorff A."/>
            <person name="Ohm R.A."/>
            <person name="Martin F."/>
            <person name="Silar P."/>
            <person name="Natvig D.O."/>
            <person name="Lalanne C."/>
            <person name="Gautier V."/>
            <person name="Ament-Velasquez S.L."/>
            <person name="Kruys A."/>
            <person name="Hutchinson M.I."/>
            <person name="Powell A.J."/>
            <person name="Barry K."/>
            <person name="Miller A.N."/>
            <person name="Grigoriev I.V."/>
            <person name="Debuchy R."/>
            <person name="Gladieux P."/>
            <person name="Hiltunen Thoren M."/>
            <person name="Johannesson H."/>
        </authorList>
    </citation>
    <scope>NUCLEOTIDE SEQUENCE</scope>
    <source>
        <strain evidence="19">CBS 757.83</strain>
    </source>
</reference>
<evidence type="ECO:0000256" key="12">
    <source>
        <dbReference type="ARBA" id="ARBA00023136"/>
    </source>
</evidence>
<protein>
    <recommendedName>
        <fullName evidence="3">histidine kinase</fullName>
        <ecNumber evidence="3">2.7.13.3</ecNumber>
    </recommendedName>
</protein>
<evidence type="ECO:0000256" key="7">
    <source>
        <dbReference type="ARBA" id="ARBA00022741"/>
    </source>
</evidence>
<dbReference type="InterPro" id="IPR036097">
    <property type="entry name" value="HisK_dim/P_sf"/>
</dbReference>
<dbReference type="Gene3D" id="3.40.50.2300">
    <property type="match status" value="1"/>
</dbReference>
<gene>
    <name evidence="19" type="ORF">N658DRAFT_251537</name>
</gene>
<feature type="region of interest" description="Disordered" evidence="15">
    <location>
        <begin position="688"/>
        <end position="709"/>
    </location>
</feature>
<feature type="modified residue" description="4-aspartylphosphate" evidence="14">
    <location>
        <position position="1074"/>
    </location>
</feature>
<feature type="compositionally biased region" description="Polar residues" evidence="15">
    <location>
        <begin position="768"/>
        <end position="779"/>
    </location>
</feature>
<dbReference type="GO" id="GO:0005524">
    <property type="term" value="F:ATP binding"/>
    <property type="evidence" value="ECO:0007669"/>
    <property type="project" value="UniProtKB-KW"/>
</dbReference>
<evidence type="ECO:0000256" key="11">
    <source>
        <dbReference type="ARBA" id="ARBA00023012"/>
    </source>
</evidence>
<keyword evidence="10 16" id="KW-1133">Transmembrane helix</keyword>
<feature type="compositionally biased region" description="Low complexity" evidence="15">
    <location>
        <begin position="787"/>
        <end position="798"/>
    </location>
</feature>
<feature type="domain" description="Histidine kinase" evidence="17">
    <location>
        <begin position="585"/>
        <end position="921"/>
    </location>
</feature>
<dbReference type="Pfam" id="PF02518">
    <property type="entry name" value="HATPase_c"/>
    <property type="match status" value="1"/>
</dbReference>
<evidence type="ECO:0000259" key="18">
    <source>
        <dbReference type="PROSITE" id="PS50110"/>
    </source>
</evidence>
<evidence type="ECO:0000256" key="6">
    <source>
        <dbReference type="ARBA" id="ARBA00022692"/>
    </source>
</evidence>
<evidence type="ECO:0000256" key="8">
    <source>
        <dbReference type="ARBA" id="ARBA00022777"/>
    </source>
</evidence>
<comment type="catalytic activity">
    <reaction evidence="1">
        <text>ATP + protein L-histidine = ADP + protein N-phospho-L-histidine.</text>
        <dbReference type="EC" id="2.7.13.3"/>
    </reaction>
</comment>
<keyword evidence="5" id="KW-0808">Transferase</keyword>
<dbReference type="InterPro" id="IPR003594">
    <property type="entry name" value="HATPase_dom"/>
</dbReference>
<evidence type="ECO:0000313" key="19">
    <source>
        <dbReference type="EMBL" id="KAK4104362.1"/>
    </source>
</evidence>
<comment type="subcellular location">
    <subcellularLocation>
        <location evidence="2">Membrane</location>
    </subcellularLocation>
</comment>
<dbReference type="EC" id="2.7.13.3" evidence="3"/>
<accession>A0AAN6QBT8</accession>
<feature type="compositionally biased region" description="Low complexity" evidence="15">
    <location>
        <begin position="928"/>
        <end position="945"/>
    </location>
</feature>
<reference evidence="19" key="2">
    <citation type="submission" date="2023-05" db="EMBL/GenBank/DDBJ databases">
        <authorList>
            <consortium name="Lawrence Berkeley National Laboratory"/>
            <person name="Steindorff A."/>
            <person name="Hensen N."/>
            <person name="Bonometti L."/>
            <person name="Westerberg I."/>
            <person name="Brannstrom I.O."/>
            <person name="Guillou S."/>
            <person name="Cros-Aarteil S."/>
            <person name="Calhoun S."/>
            <person name="Haridas S."/>
            <person name="Kuo A."/>
            <person name="Mondo S."/>
            <person name="Pangilinan J."/>
            <person name="Riley R."/>
            <person name="Labutti K."/>
            <person name="Andreopoulos B."/>
            <person name="Lipzen A."/>
            <person name="Chen C."/>
            <person name="Yanf M."/>
            <person name="Daum C."/>
            <person name="Ng V."/>
            <person name="Clum A."/>
            <person name="Ohm R."/>
            <person name="Martin F."/>
            <person name="Silar P."/>
            <person name="Natvig D."/>
            <person name="Lalanne C."/>
            <person name="Gautier V."/>
            <person name="Ament-Velasquez S.L."/>
            <person name="Kruys A."/>
            <person name="Hutchinson M.I."/>
            <person name="Powell A.J."/>
            <person name="Barry K."/>
            <person name="Miller A.N."/>
            <person name="Grigoriev I.V."/>
            <person name="Debuchy R."/>
            <person name="Gladieux P."/>
            <person name="Thoren M.H."/>
            <person name="Johannesson H."/>
        </authorList>
    </citation>
    <scope>NUCLEOTIDE SEQUENCE</scope>
    <source>
        <strain evidence="19">CBS 757.83</strain>
    </source>
</reference>
<dbReference type="Gene3D" id="3.30.565.10">
    <property type="entry name" value="Histidine kinase-like ATPase, C-terminal domain"/>
    <property type="match status" value="1"/>
</dbReference>
<feature type="region of interest" description="Disordered" evidence="15">
    <location>
        <begin position="452"/>
        <end position="484"/>
    </location>
</feature>
<keyword evidence="8" id="KW-0418">Kinase</keyword>
<feature type="compositionally biased region" description="Acidic residues" evidence="15">
    <location>
        <begin position="459"/>
        <end position="471"/>
    </location>
</feature>
<dbReference type="InterPro" id="IPR001789">
    <property type="entry name" value="Sig_transdc_resp-reg_receiver"/>
</dbReference>
<evidence type="ECO:0000256" key="3">
    <source>
        <dbReference type="ARBA" id="ARBA00012438"/>
    </source>
</evidence>
<evidence type="ECO:0000259" key="17">
    <source>
        <dbReference type="PROSITE" id="PS50109"/>
    </source>
</evidence>
<feature type="compositionally biased region" description="Low complexity" evidence="15">
    <location>
        <begin position="1152"/>
        <end position="1165"/>
    </location>
</feature>
<dbReference type="SMART" id="SM00448">
    <property type="entry name" value="REC"/>
    <property type="match status" value="1"/>
</dbReference>
<feature type="region of interest" description="Disordered" evidence="15">
    <location>
        <begin position="928"/>
        <end position="962"/>
    </location>
</feature>
<dbReference type="Proteomes" id="UP001305647">
    <property type="component" value="Unassembled WGS sequence"/>
</dbReference>
<evidence type="ECO:0000256" key="9">
    <source>
        <dbReference type="ARBA" id="ARBA00022840"/>
    </source>
</evidence>
<dbReference type="GO" id="GO:0009927">
    <property type="term" value="F:histidine phosphotransfer kinase activity"/>
    <property type="evidence" value="ECO:0007669"/>
    <property type="project" value="TreeGrafter"/>
</dbReference>
<dbReference type="Pfam" id="PF00072">
    <property type="entry name" value="Response_reg"/>
    <property type="match status" value="1"/>
</dbReference>
<evidence type="ECO:0000256" key="4">
    <source>
        <dbReference type="ARBA" id="ARBA00022553"/>
    </source>
</evidence>
<evidence type="ECO:0000313" key="20">
    <source>
        <dbReference type="Proteomes" id="UP001305647"/>
    </source>
</evidence>
<dbReference type="CDD" id="cd00082">
    <property type="entry name" value="HisKA"/>
    <property type="match status" value="1"/>
</dbReference>
<dbReference type="InterPro" id="IPR004358">
    <property type="entry name" value="Sig_transdc_His_kin-like_C"/>
</dbReference>
<dbReference type="FunFam" id="3.40.50.2300:FF:000289">
    <property type="entry name" value="Osmosensing histidine protein kinase SLN1"/>
    <property type="match status" value="1"/>
</dbReference>
<dbReference type="EMBL" id="MU863627">
    <property type="protein sequence ID" value="KAK4104362.1"/>
    <property type="molecule type" value="Genomic_DNA"/>
</dbReference>
<dbReference type="SMART" id="SM00387">
    <property type="entry name" value="HATPase_c"/>
    <property type="match status" value="1"/>
</dbReference>
<dbReference type="InterPro" id="IPR011006">
    <property type="entry name" value="CheY-like_superfamily"/>
</dbReference>
<dbReference type="PROSITE" id="PS50109">
    <property type="entry name" value="HIS_KIN"/>
    <property type="match status" value="1"/>
</dbReference>
<dbReference type="CDD" id="cd17546">
    <property type="entry name" value="REC_hyHK_CKI1_RcsC-like"/>
    <property type="match status" value="1"/>
</dbReference>
<feature type="transmembrane region" description="Helical" evidence="16">
    <location>
        <begin position="416"/>
        <end position="438"/>
    </location>
</feature>
<evidence type="ECO:0000256" key="5">
    <source>
        <dbReference type="ARBA" id="ARBA00022679"/>
    </source>
</evidence>
<evidence type="ECO:0000256" key="13">
    <source>
        <dbReference type="ARBA" id="ARBA00023180"/>
    </source>
</evidence>
<evidence type="ECO:0000256" key="1">
    <source>
        <dbReference type="ARBA" id="ARBA00000085"/>
    </source>
</evidence>
<dbReference type="SUPFAM" id="SSF52172">
    <property type="entry name" value="CheY-like"/>
    <property type="match status" value="1"/>
</dbReference>
<dbReference type="PANTHER" id="PTHR43047:SF72">
    <property type="entry name" value="OSMOSENSING HISTIDINE PROTEIN KINASE SLN1"/>
    <property type="match status" value="1"/>
</dbReference>
<dbReference type="CDD" id="cd16922">
    <property type="entry name" value="HATPase_EvgS-ArcB-TorS-like"/>
    <property type="match status" value="1"/>
</dbReference>
<feature type="compositionally biased region" description="Polar residues" evidence="15">
    <location>
        <begin position="688"/>
        <end position="698"/>
    </location>
</feature>
<evidence type="ECO:0000256" key="10">
    <source>
        <dbReference type="ARBA" id="ARBA00022989"/>
    </source>
</evidence>
<evidence type="ECO:0000256" key="15">
    <source>
        <dbReference type="SAM" id="MobiDB-lite"/>
    </source>
</evidence>
<organism evidence="19 20">
    <name type="scientific">Parathielavia hyrcaniae</name>
    <dbReference type="NCBI Taxonomy" id="113614"/>
    <lineage>
        <taxon>Eukaryota</taxon>
        <taxon>Fungi</taxon>
        <taxon>Dikarya</taxon>
        <taxon>Ascomycota</taxon>
        <taxon>Pezizomycotina</taxon>
        <taxon>Sordariomycetes</taxon>
        <taxon>Sordariomycetidae</taxon>
        <taxon>Sordariales</taxon>
        <taxon>Chaetomiaceae</taxon>
        <taxon>Parathielavia</taxon>
    </lineage>
</organism>
<keyword evidence="7" id="KW-0547">Nucleotide-binding</keyword>
<dbReference type="GO" id="GO:0007234">
    <property type="term" value="P:osmosensory signaling via phosphorelay pathway"/>
    <property type="evidence" value="ECO:0007669"/>
    <property type="project" value="UniProtKB-ARBA"/>
</dbReference>
<dbReference type="Gene3D" id="1.10.287.130">
    <property type="match status" value="1"/>
</dbReference>
<keyword evidence="12 16" id="KW-0472">Membrane</keyword>
<dbReference type="InterPro" id="IPR036890">
    <property type="entry name" value="HATPase_C_sf"/>
</dbReference>
<proteinExistence type="predicted"/>
<dbReference type="Pfam" id="PF00512">
    <property type="entry name" value="HisKA"/>
    <property type="match status" value="1"/>
</dbReference>
<feature type="domain" description="Response regulatory" evidence="18">
    <location>
        <begin position="1019"/>
        <end position="1139"/>
    </location>
</feature>
<keyword evidence="13" id="KW-0325">Glycoprotein</keyword>
<dbReference type="FunFam" id="1.10.287.130:FF:000004">
    <property type="entry name" value="Ethylene receptor 1"/>
    <property type="match status" value="1"/>
</dbReference>
<name>A0AAN6QBT8_9PEZI</name>
<dbReference type="GO" id="GO:0000155">
    <property type="term" value="F:phosphorelay sensor kinase activity"/>
    <property type="evidence" value="ECO:0007669"/>
    <property type="project" value="InterPro"/>
</dbReference>
<dbReference type="SUPFAM" id="SSF55874">
    <property type="entry name" value="ATPase domain of HSP90 chaperone/DNA topoisomerase II/histidine kinase"/>
    <property type="match status" value="1"/>
</dbReference>
<dbReference type="PANTHER" id="PTHR43047">
    <property type="entry name" value="TWO-COMPONENT HISTIDINE PROTEIN KINASE"/>
    <property type="match status" value="1"/>
</dbReference>
<keyword evidence="20" id="KW-1185">Reference proteome</keyword>
<evidence type="ECO:0000256" key="16">
    <source>
        <dbReference type="SAM" id="Phobius"/>
    </source>
</evidence>
<dbReference type="SMART" id="SM00388">
    <property type="entry name" value="HisKA"/>
    <property type="match status" value="1"/>
</dbReference>
<keyword evidence="9" id="KW-0067">ATP-binding</keyword>
<dbReference type="AlphaFoldDB" id="A0AAN6QBT8"/>
<comment type="caution">
    <text evidence="19">The sequence shown here is derived from an EMBL/GenBank/DDBJ whole genome shotgun (WGS) entry which is preliminary data.</text>
</comment>
<sequence length="1197" mass="130126">MKMRIAIREQLAAVVVLAVGAALAIVSIPTWIFVNDFVMGVSRNALTLTASLKAARITSEIRLVQTICQTMSTRLLVQDAFSQFYANQTSNATATATDAADAADDGLWQAARSDLGSALGSTGFPSLLQARLYSRNTTGDPSGLLNITGVGASEAGRILLPYTAPDGAPVYLGDARYGYPPSLFPNITYIDLGRPNEAAPNTGAFAAVVFPGVSLGNGSERTGVLLGPLIVNSTFALLSLTIPVRQIGNPAFILGYMTIVAHTKTLVEAQISDEGLGRTGMVLFVGSTNPWNHFNPAASNATFTPPLDEFAQQDAEYLLPPVPKDGQTDRHSQRSFDSGHYHQPFQLRQYPAVLDVLTSQISTTNNATSDLSTTNEQGHRVAVGVARPQTPLVTWAIVVEQDEAEAYEPIETLRKILLGCVFGTLGVILLLVVPFAHWSVMPIRRLKEATEASQLPPGFEDDEDDMYDEENPSSGATQSGSGPLSEKNFLAKIRRKVRRARRARLRRAIEPSRQHFKIPAKVEEKKHFVTDELTELTHTFNEMTKELLQQYTSLDEKVAERTRELEISKKAAEAANESKTLFIANISHELKTPLNGIMGMCAVCMEEEDDIHRIKQSLKTVYKSGDLLLHLLEDLLSFSKNQIGQQVSLEEREFRLGDVRSQIVAIFDKQVRESKICFTASFVSASESTDASPNQDMRTSMDKRLPALGPPGVGRLKDMCVWGDQHRILQVIINLVSNSLKFTPPGGKVNLRIRCVGEVEPSGDESRTSSFSKTGSNRPGRSRHRVGSGSTNSGVSSNKATHAPVSPVKGGTALSINPVDPRAAPQIQVRERSPTPPPPNAKTYLFEFEVEDTGPGIPEHMQQKIFEPFVQGDLGLSKKYGGTGLGLSICSQLATLMGGSVSLKSTPGVGTTFTMQIPLKYIKDRTSSTASSSLASRPPSVSSAAEGENARIPTVSRTSVDVQAHQTTPQVTVLDQQPRLVGLSQPFFATTPNRPLSKEDQLAAIDRAMANKSGQGKLRVLVADDNSTNIEVVSRLLKLEDVYDVTIAKDGQEAYDLVKANMENNQQFDVIFMDVQMPNLDGLESTRLIRKMGYSAPIVALTAFSEESNVRECMESGMNEFLSKPIRRPALKQVLAKFATIPEEPETTSSLTRRTTPEKTPAATPEGKDKDAVANGEYFPMTNGMHSESAKPNGEAQ</sequence>
<keyword evidence="6 16" id="KW-0812">Transmembrane</keyword>
<evidence type="ECO:0000256" key="14">
    <source>
        <dbReference type="PROSITE-ProRule" id="PRU00169"/>
    </source>
</evidence>
<keyword evidence="11" id="KW-0902">Two-component regulatory system</keyword>
<dbReference type="GO" id="GO:0005886">
    <property type="term" value="C:plasma membrane"/>
    <property type="evidence" value="ECO:0007669"/>
    <property type="project" value="TreeGrafter"/>
</dbReference>